<dbReference type="GO" id="GO:0048473">
    <property type="term" value="P:D-methionine transmembrane transport"/>
    <property type="evidence" value="ECO:0007669"/>
    <property type="project" value="TreeGrafter"/>
</dbReference>
<comment type="similarity">
    <text evidence="2">Belongs to the binding-protein-dependent transport system permease family. CysTW subfamily.</text>
</comment>
<evidence type="ECO:0000256" key="4">
    <source>
        <dbReference type="ARBA" id="ARBA00022475"/>
    </source>
</evidence>
<dbReference type="Pfam" id="PF00528">
    <property type="entry name" value="BPD_transp_1"/>
    <property type="match status" value="1"/>
</dbReference>
<keyword evidence="7 8" id="KW-0472">Membrane</keyword>
<dbReference type="InterPro" id="IPR035906">
    <property type="entry name" value="MetI-like_sf"/>
</dbReference>
<accession>A0A343JFQ9</accession>
<dbReference type="Gene3D" id="1.10.3720.10">
    <property type="entry name" value="MetI-like"/>
    <property type="match status" value="1"/>
</dbReference>
<keyword evidence="4" id="KW-1003">Cell membrane</keyword>
<dbReference type="InterPro" id="IPR051322">
    <property type="entry name" value="AA_ABC_Transporter_Permease"/>
</dbReference>
<dbReference type="GO" id="GO:0005886">
    <property type="term" value="C:plasma membrane"/>
    <property type="evidence" value="ECO:0007669"/>
    <property type="project" value="UniProtKB-SubCell"/>
</dbReference>
<feature type="transmembrane region" description="Helical" evidence="8">
    <location>
        <begin position="198"/>
        <end position="217"/>
    </location>
</feature>
<evidence type="ECO:0000256" key="7">
    <source>
        <dbReference type="ARBA" id="ARBA00023136"/>
    </source>
</evidence>
<feature type="domain" description="ABC transmembrane type-1" evidence="9">
    <location>
        <begin position="23"/>
        <end position="217"/>
    </location>
</feature>
<dbReference type="FunFam" id="1.10.3720.10:FF:000002">
    <property type="entry name" value="D-methionine ABC transporter permease MetI"/>
    <property type="match status" value="1"/>
</dbReference>
<feature type="transmembrane region" description="Helical" evidence="8">
    <location>
        <begin position="92"/>
        <end position="115"/>
    </location>
</feature>
<proteinExistence type="inferred from homology"/>
<feature type="transmembrane region" description="Helical" evidence="8">
    <location>
        <begin position="61"/>
        <end position="86"/>
    </location>
</feature>
<dbReference type="PANTHER" id="PTHR30450">
    <property type="entry name" value="ABC TRANSPORTER PERMEASE"/>
    <property type="match status" value="1"/>
</dbReference>
<keyword evidence="6 8" id="KW-1133">Transmembrane helix</keyword>
<evidence type="ECO:0000256" key="1">
    <source>
        <dbReference type="ARBA" id="ARBA00004651"/>
    </source>
</evidence>
<dbReference type="PROSITE" id="PS50928">
    <property type="entry name" value="ABC_TM1"/>
    <property type="match status" value="1"/>
</dbReference>
<gene>
    <name evidence="10" type="ORF">BEN51_13275</name>
</gene>
<dbReference type="InterPro" id="IPR000515">
    <property type="entry name" value="MetI-like"/>
</dbReference>
<protein>
    <submittedName>
        <fullName evidence="10">ABC transporter permease</fullName>
    </submittedName>
</protein>
<evidence type="ECO:0000256" key="5">
    <source>
        <dbReference type="ARBA" id="ARBA00022692"/>
    </source>
</evidence>
<organism evidence="10 11">
    <name type="scientific">Clostridium isatidis</name>
    <dbReference type="NCBI Taxonomy" id="182773"/>
    <lineage>
        <taxon>Bacteria</taxon>
        <taxon>Bacillati</taxon>
        <taxon>Bacillota</taxon>
        <taxon>Clostridia</taxon>
        <taxon>Eubacteriales</taxon>
        <taxon>Clostridiaceae</taxon>
        <taxon>Clostridium</taxon>
    </lineage>
</organism>
<dbReference type="OrthoDB" id="9793490at2"/>
<evidence type="ECO:0000256" key="8">
    <source>
        <dbReference type="RuleBase" id="RU363032"/>
    </source>
</evidence>
<dbReference type="PANTHER" id="PTHR30450:SF1">
    <property type="entry name" value="D-METHIONINE TRANSPORT SYSTEM PERMEASE PROTEIN METI-RELATED"/>
    <property type="match status" value="1"/>
</dbReference>
<name>A0A343JFQ9_9CLOT</name>
<keyword evidence="5 8" id="KW-0812">Transmembrane</keyword>
<evidence type="ECO:0000256" key="3">
    <source>
        <dbReference type="ARBA" id="ARBA00022448"/>
    </source>
</evidence>
<comment type="subcellular location">
    <subcellularLocation>
        <location evidence="1 8">Cell membrane</location>
        <topology evidence="1 8">Multi-pass membrane protein</topology>
    </subcellularLocation>
</comment>
<feature type="transmembrane region" description="Helical" evidence="8">
    <location>
        <begin position="156"/>
        <end position="178"/>
    </location>
</feature>
<reference evidence="10 11" key="1">
    <citation type="submission" date="2016-08" db="EMBL/GenBank/DDBJ databases">
        <title>Complete Genome Sequence Of The Indigo Reducing Clostridium isatidis DSM15098.</title>
        <authorList>
            <person name="Little G.T."/>
            <person name="Minton N.P."/>
        </authorList>
    </citation>
    <scope>NUCLEOTIDE SEQUENCE [LARGE SCALE GENOMIC DNA]</scope>
    <source>
        <strain evidence="10 11">DSM 15098</strain>
    </source>
</reference>
<dbReference type="KEGG" id="cia:BEN51_13275"/>
<keyword evidence="3 8" id="KW-0813">Transport</keyword>
<dbReference type="EMBL" id="CP016786">
    <property type="protein sequence ID" value="ASW44367.1"/>
    <property type="molecule type" value="Genomic_DNA"/>
</dbReference>
<evidence type="ECO:0000313" key="11">
    <source>
        <dbReference type="Proteomes" id="UP000264883"/>
    </source>
</evidence>
<dbReference type="Proteomes" id="UP000264883">
    <property type="component" value="Chromosome"/>
</dbReference>
<feature type="transmembrane region" description="Helical" evidence="8">
    <location>
        <begin position="27"/>
        <end position="49"/>
    </location>
</feature>
<sequence>MAELAQKLLPNVLPKVDEIIKATGETLLMIIVAGIISFIVGLFLGIILVVTKKGNILENELIYYILEKIINITRSIPFIILLTLAIPLTRAIVGTAIGTKGSMIPLILGTVPFFVRQIESALSELDNGVIEAAEAMGSSYFEIIIRVYLKESIPNIVRATTITLVSLVGLTAMAGAVGGGGLGDLAIRYGHQRYQTDVTVVTVVILLILVNLIQWVGNKVISKTTH</sequence>
<keyword evidence="11" id="KW-1185">Reference proteome</keyword>
<dbReference type="CDD" id="cd06261">
    <property type="entry name" value="TM_PBP2"/>
    <property type="match status" value="1"/>
</dbReference>
<dbReference type="RefSeq" id="WP_119866491.1">
    <property type="nucleotide sequence ID" value="NZ_CP016786.1"/>
</dbReference>
<evidence type="ECO:0000313" key="10">
    <source>
        <dbReference type="EMBL" id="ASW44367.1"/>
    </source>
</evidence>
<evidence type="ECO:0000256" key="2">
    <source>
        <dbReference type="ARBA" id="ARBA00007069"/>
    </source>
</evidence>
<evidence type="ECO:0000256" key="6">
    <source>
        <dbReference type="ARBA" id="ARBA00022989"/>
    </source>
</evidence>
<dbReference type="AlphaFoldDB" id="A0A343JFQ9"/>
<dbReference type="SUPFAM" id="SSF161098">
    <property type="entry name" value="MetI-like"/>
    <property type="match status" value="1"/>
</dbReference>
<evidence type="ECO:0000259" key="9">
    <source>
        <dbReference type="PROSITE" id="PS50928"/>
    </source>
</evidence>